<dbReference type="EMBL" id="KV919127">
    <property type="protein sequence ID" value="OSX71521.1"/>
    <property type="molecule type" value="Genomic_DNA"/>
</dbReference>
<keyword evidence="4" id="KW-1185">Reference proteome</keyword>
<gene>
    <name evidence="3" type="ORF">BU14_0524s0004</name>
</gene>
<feature type="compositionally biased region" description="Basic residues" evidence="1">
    <location>
        <begin position="262"/>
        <end position="277"/>
    </location>
</feature>
<dbReference type="Proteomes" id="UP000218209">
    <property type="component" value="Unassembled WGS sequence"/>
</dbReference>
<evidence type="ECO:0008006" key="5">
    <source>
        <dbReference type="Google" id="ProtNLM"/>
    </source>
</evidence>
<evidence type="ECO:0000313" key="3">
    <source>
        <dbReference type="EMBL" id="OSX71521.1"/>
    </source>
</evidence>
<organism evidence="3 4">
    <name type="scientific">Porphyra umbilicalis</name>
    <name type="common">Purple laver</name>
    <name type="synonym">Red alga</name>
    <dbReference type="NCBI Taxonomy" id="2786"/>
    <lineage>
        <taxon>Eukaryota</taxon>
        <taxon>Rhodophyta</taxon>
        <taxon>Bangiophyceae</taxon>
        <taxon>Bangiales</taxon>
        <taxon>Bangiaceae</taxon>
        <taxon>Porphyra</taxon>
    </lineage>
</organism>
<proteinExistence type="predicted"/>
<dbReference type="AlphaFoldDB" id="A0A1X6NSC7"/>
<feature type="region of interest" description="Disordered" evidence="1">
    <location>
        <begin position="262"/>
        <end position="315"/>
    </location>
</feature>
<evidence type="ECO:0000313" key="4">
    <source>
        <dbReference type="Proteomes" id="UP000218209"/>
    </source>
</evidence>
<reference evidence="3 4" key="1">
    <citation type="submission" date="2017-03" db="EMBL/GenBank/DDBJ databases">
        <title>WGS assembly of Porphyra umbilicalis.</title>
        <authorList>
            <person name="Brawley S.H."/>
            <person name="Blouin N.A."/>
            <person name="Ficko-Blean E."/>
            <person name="Wheeler G.L."/>
            <person name="Lohr M."/>
            <person name="Goodson H.V."/>
            <person name="Jenkins J.W."/>
            <person name="Blaby-Haas C.E."/>
            <person name="Helliwell K.E."/>
            <person name="Chan C."/>
            <person name="Marriage T."/>
            <person name="Bhattacharya D."/>
            <person name="Klein A.S."/>
            <person name="Badis Y."/>
            <person name="Brodie J."/>
            <person name="Cao Y."/>
            <person name="Collen J."/>
            <person name="Dittami S.M."/>
            <person name="Gachon C.M."/>
            <person name="Green B.R."/>
            <person name="Karpowicz S."/>
            <person name="Kim J.W."/>
            <person name="Kudahl U."/>
            <person name="Lin S."/>
            <person name="Michel G."/>
            <person name="Mittag M."/>
            <person name="Olson B.J."/>
            <person name="Pangilinan J."/>
            <person name="Peng Y."/>
            <person name="Qiu H."/>
            <person name="Shu S."/>
            <person name="Singer J.T."/>
            <person name="Smith A.G."/>
            <person name="Sprecher B.N."/>
            <person name="Wagner V."/>
            <person name="Wang W."/>
            <person name="Wang Z.-Y."/>
            <person name="Yan J."/>
            <person name="Yarish C."/>
            <person name="Zoeuner-Riek S."/>
            <person name="Zhuang Y."/>
            <person name="Zou Y."/>
            <person name="Lindquist E.A."/>
            <person name="Grimwood J."/>
            <person name="Barry K."/>
            <person name="Rokhsar D.S."/>
            <person name="Schmutz J."/>
            <person name="Stiller J.W."/>
            <person name="Grossman A.R."/>
            <person name="Prochnik S.E."/>
        </authorList>
    </citation>
    <scope>NUCLEOTIDE SEQUENCE [LARGE SCALE GENOMIC DNA]</scope>
    <source>
        <strain evidence="3">4086291</strain>
    </source>
</reference>
<feature type="signal peptide" evidence="2">
    <location>
        <begin position="1"/>
        <end position="16"/>
    </location>
</feature>
<accession>A0A1X6NSC7</accession>
<feature type="compositionally biased region" description="Gly residues" evidence="1">
    <location>
        <begin position="294"/>
        <end position="315"/>
    </location>
</feature>
<keyword evidence="2" id="KW-0732">Signal</keyword>
<name>A0A1X6NSC7_PORUM</name>
<feature type="region of interest" description="Disordered" evidence="1">
    <location>
        <begin position="16"/>
        <end position="37"/>
    </location>
</feature>
<protein>
    <recommendedName>
        <fullName evidence="5">Secreted protein</fullName>
    </recommendedName>
</protein>
<sequence length="315" mass="34436">MYLIVCFVAFCVHSRTTRPPAPPPQTQGGRRLDGRRRPRGLDVLDGLRIIGRVEHRRAGNERVGARLHHLVRVVALDAAVHLNPEVQALTVGHGPHLGDLLRRALNKRLAAKARVDRHDQHQVAQLHDVLEDRHGGGRVEDHARRRAEVLDELERAVEVDGALPLGVDRDDVRASLDKVRDEQFWLHNHQVHVEHLVRHGPEGVHNQRANRNVGHKPPVHHVHVHPVAAGHVNGLDLVTELGKIRRQDGGGDNDLALGRQAHLLRPHPHARRRHRGGGGRGAGDASKRAPGRPQGRGGASDKGNHGGGGGGAGET</sequence>
<feature type="chain" id="PRO_5012417143" description="Secreted protein" evidence="2">
    <location>
        <begin position="17"/>
        <end position="315"/>
    </location>
</feature>
<evidence type="ECO:0000256" key="1">
    <source>
        <dbReference type="SAM" id="MobiDB-lite"/>
    </source>
</evidence>
<evidence type="ECO:0000256" key="2">
    <source>
        <dbReference type="SAM" id="SignalP"/>
    </source>
</evidence>